<comment type="caution">
    <text evidence="6">The sequence shown here is derived from an EMBL/GenBank/DDBJ whole genome shotgun (WGS) entry which is preliminary data.</text>
</comment>
<dbReference type="Gene3D" id="2.20.28.120">
    <property type="entry name" value="Ribosomal protein L33"/>
    <property type="match status" value="1"/>
</dbReference>
<dbReference type="GO" id="GO:0005840">
    <property type="term" value="C:ribosome"/>
    <property type="evidence" value="ECO:0007669"/>
    <property type="project" value="UniProtKB-KW"/>
</dbReference>
<proteinExistence type="inferred from homology"/>
<keyword evidence="2 5" id="KW-0689">Ribosomal protein</keyword>
<dbReference type="NCBIfam" id="NF001860">
    <property type="entry name" value="PRK00595.1"/>
    <property type="match status" value="1"/>
</dbReference>
<dbReference type="GO" id="GO:0003735">
    <property type="term" value="F:structural constituent of ribosome"/>
    <property type="evidence" value="ECO:0007669"/>
    <property type="project" value="InterPro"/>
</dbReference>
<evidence type="ECO:0000256" key="3">
    <source>
        <dbReference type="ARBA" id="ARBA00023274"/>
    </source>
</evidence>
<evidence type="ECO:0000313" key="6">
    <source>
        <dbReference type="EMBL" id="PIS15345.1"/>
    </source>
</evidence>
<dbReference type="InterPro" id="IPR038584">
    <property type="entry name" value="Ribosomal_bL33_sf"/>
</dbReference>
<protein>
    <recommendedName>
        <fullName evidence="4 5">Large ribosomal subunit protein bL33</fullName>
    </recommendedName>
</protein>
<dbReference type="HAMAP" id="MF_00294">
    <property type="entry name" value="Ribosomal_bL33"/>
    <property type="match status" value="1"/>
</dbReference>
<dbReference type="PANTHER" id="PTHR43168:SF2">
    <property type="entry name" value="LARGE RIBOSOMAL SUBUNIT PROTEIN BL33C"/>
    <property type="match status" value="1"/>
</dbReference>
<evidence type="ECO:0000313" key="7">
    <source>
        <dbReference type="Proteomes" id="UP000231282"/>
    </source>
</evidence>
<dbReference type="GO" id="GO:0005737">
    <property type="term" value="C:cytoplasm"/>
    <property type="evidence" value="ECO:0007669"/>
    <property type="project" value="UniProtKB-ARBA"/>
</dbReference>
<sequence>MAKKGQRQLIGLVCSICGRQNYISEKNKTNVPEKLIIKKYCPHCRKITEHKETSKLK</sequence>
<evidence type="ECO:0000256" key="5">
    <source>
        <dbReference type="HAMAP-Rule" id="MF_00294"/>
    </source>
</evidence>
<dbReference type="EMBL" id="PEZH01000009">
    <property type="protein sequence ID" value="PIS15345.1"/>
    <property type="molecule type" value="Genomic_DNA"/>
</dbReference>
<dbReference type="InterPro" id="IPR001705">
    <property type="entry name" value="Ribosomal_bL33"/>
</dbReference>
<dbReference type="GO" id="GO:1990904">
    <property type="term" value="C:ribonucleoprotein complex"/>
    <property type="evidence" value="ECO:0007669"/>
    <property type="project" value="UniProtKB-KW"/>
</dbReference>
<keyword evidence="3 5" id="KW-0687">Ribonucleoprotein</keyword>
<dbReference type="Pfam" id="PF00471">
    <property type="entry name" value="Ribosomal_L33"/>
    <property type="match status" value="1"/>
</dbReference>
<comment type="similarity">
    <text evidence="1 5">Belongs to the bacterial ribosomal protein bL33 family.</text>
</comment>
<dbReference type="SUPFAM" id="SSF57829">
    <property type="entry name" value="Zn-binding ribosomal proteins"/>
    <property type="match status" value="1"/>
</dbReference>
<evidence type="ECO:0000256" key="4">
    <source>
        <dbReference type="ARBA" id="ARBA00035176"/>
    </source>
</evidence>
<reference evidence="7" key="1">
    <citation type="submission" date="2017-09" db="EMBL/GenBank/DDBJ databases">
        <title>Depth-based differentiation of microbial function through sediment-hosted aquifers and enrichment of novel symbionts in the deep terrestrial subsurface.</title>
        <authorList>
            <person name="Probst A.J."/>
            <person name="Ladd B."/>
            <person name="Jarett J.K."/>
            <person name="Geller-Mcgrath D.E."/>
            <person name="Sieber C.M.K."/>
            <person name="Emerson J.B."/>
            <person name="Anantharaman K."/>
            <person name="Thomas B.C."/>
            <person name="Malmstrom R."/>
            <person name="Stieglmeier M."/>
            <person name="Klingl A."/>
            <person name="Woyke T."/>
            <person name="Ryan C.M."/>
            <person name="Banfield J.F."/>
        </authorList>
    </citation>
    <scope>NUCLEOTIDE SEQUENCE [LARGE SCALE GENOMIC DNA]</scope>
</reference>
<organism evidence="6 7">
    <name type="scientific">Candidatus Shapirobacteria bacterium CG09_land_8_20_14_0_10_38_17</name>
    <dbReference type="NCBI Taxonomy" id="1974884"/>
    <lineage>
        <taxon>Bacteria</taxon>
        <taxon>Candidatus Shapironibacteriota</taxon>
    </lineage>
</organism>
<dbReference type="NCBIfam" id="TIGR01023">
    <property type="entry name" value="rpmG_bact"/>
    <property type="match status" value="1"/>
</dbReference>
<name>A0A2H0WRV3_9BACT</name>
<evidence type="ECO:0000256" key="1">
    <source>
        <dbReference type="ARBA" id="ARBA00007596"/>
    </source>
</evidence>
<dbReference type="AlphaFoldDB" id="A0A2H0WRV3"/>
<dbReference type="PROSITE" id="PS00582">
    <property type="entry name" value="RIBOSOMAL_L33"/>
    <property type="match status" value="1"/>
</dbReference>
<dbReference type="InterPro" id="IPR011332">
    <property type="entry name" value="Ribosomal_zn-bd"/>
</dbReference>
<dbReference type="Proteomes" id="UP000231282">
    <property type="component" value="Unassembled WGS sequence"/>
</dbReference>
<dbReference type="PANTHER" id="PTHR43168">
    <property type="entry name" value="50S RIBOSOMAL PROTEIN L33, CHLOROPLASTIC"/>
    <property type="match status" value="1"/>
</dbReference>
<gene>
    <name evidence="5 6" type="primary">rpmG</name>
    <name evidence="6" type="ORF">COT63_00440</name>
</gene>
<dbReference type="InterPro" id="IPR018264">
    <property type="entry name" value="Ribosomal_bL33_CS"/>
</dbReference>
<dbReference type="NCBIfam" id="NF001764">
    <property type="entry name" value="PRK00504.1"/>
    <property type="match status" value="1"/>
</dbReference>
<accession>A0A2H0WRV3</accession>
<dbReference type="GO" id="GO:0006412">
    <property type="term" value="P:translation"/>
    <property type="evidence" value="ECO:0007669"/>
    <property type="project" value="UniProtKB-UniRule"/>
</dbReference>
<evidence type="ECO:0000256" key="2">
    <source>
        <dbReference type="ARBA" id="ARBA00022980"/>
    </source>
</evidence>